<name>A0A431VPA5_9PROT</name>
<dbReference type="SUPFAM" id="SSF46785">
    <property type="entry name" value="Winged helix' DNA-binding domain"/>
    <property type="match status" value="1"/>
</dbReference>
<evidence type="ECO:0000313" key="1">
    <source>
        <dbReference type="EMBL" id="RTR24588.1"/>
    </source>
</evidence>
<dbReference type="InterPro" id="IPR036390">
    <property type="entry name" value="WH_DNA-bd_sf"/>
</dbReference>
<accession>A0A431VPA5</accession>
<sequence length="130" mass="14270">MTERVVKVGIATYEQQKARLMAIARGEHKPAPDEPKIWFSSIESFAQVLSTKNQLLLELIAEAKPSSVAELESLSGRKGPNLSRTLKTLAGFGLVDLQRHGRTLVPRAVYDRVSVDLPLLTAAHQRGALL</sequence>
<dbReference type="InterPro" id="IPR036388">
    <property type="entry name" value="WH-like_DNA-bd_sf"/>
</dbReference>
<dbReference type="EMBL" id="RXMA01000001">
    <property type="protein sequence ID" value="RTR24588.1"/>
    <property type="molecule type" value="Genomic_DNA"/>
</dbReference>
<dbReference type="Pfam" id="PF25212">
    <property type="entry name" value="HVO_A0114"/>
    <property type="match status" value="1"/>
</dbReference>
<reference evidence="1 2" key="1">
    <citation type="submission" date="2018-12" db="EMBL/GenBank/DDBJ databases">
        <authorList>
            <person name="Yang Y."/>
        </authorList>
    </citation>
    <scope>NUCLEOTIDE SEQUENCE [LARGE SCALE GENOMIC DNA]</scope>
    <source>
        <strain evidence="1 2">L-25-5w-1</strain>
    </source>
</reference>
<gene>
    <name evidence="1" type="ORF">EJ903_02205</name>
</gene>
<dbReference type="AlphaFoldDB" id="A0A431VPA5"/>
<dbReference type="Proteomes" id="UP000277007">
    <property type="component" value="Unassembled WGS sequence"/>
</dbReference>
<protein>
    <submittedName>
        <fullName evidence="1">Transcriptional regulator</fullName>
    </submittedName>
</protein>
<dbReference type="OrthoDB" id="8449527at2"/>
<dbReference type="RefSeq" id="WP_126611641.1">
    <property type="nucleotide sequence ID" value="NZ_JBHUCY010000008.1"/>
</dbReference>
<comment type="caution">
    <text evidence="1">The sequence shown here is derived from an EMBL/GenBank/DDBJ whole genome shotgun (WGS) entry which is preliminary data.</text>
</comment>
<keyword evidence="2" id="KW-1185">Reference proteome</keyword>
<evidence type="ECO:0000313" key="2">
    <source>
        <dbReference type="Proteomes" id="UP000277007"/>
    </source>
</evidence>
<proteinExistence type="predicted"/>
<dbReference type="Gene3D" id="1.10.10.10">
    <property type="entry name" value="Winged helix-like DNA-binding domain superfamily/Winged helix DNA-binding domain"/>
    <property type="match status" value="1"/>
</dbReference>
<organism evidence="1 2">
    <name type="scientific">Azospirillum griseum</name>
    <dbReference type="NCBI Taxonomy" id="2496639"/>
    <lineage>
        <taxon>Bacteria</taxon>
        <taxon>Pseudomonadati</taxon>
        <taxon>Pseudomonadota</taxon>
        <taxon>Alphaproteobacteria</taxon>
        <taxon>Rhodospirillales</taxon>
        <taxon>Azospirillaceae</taxon>
        <taxon>Azospirillum</taxon>
    </lineage>
</organism>